<name>A0AA38HZX0_9CUCU</name>
<sequence>MTSTSSFHVVQNKPGLLLVKLRKIVDNIQQQPRVENESLRHSVPIFVALFQLRLDESQIIYAVCFLTNRPSCTRSEIFPCDKQHLCRDELA</sequence>
<organism evidence="1 2">
    <name type="scientific">Zophobas morio</name>
    <dbReference type="NCBI Taxonomy" id="2755281"/>
    <lineage>
        <taxon>Eukaryota</taxon>
        <taxon>Metazoa</taxon>
        <taxon>Ecdysozoa</taxon>
        <taxon>Arthropoda</taxon>
        <taxon>Hexapoda</taxon>
        <taxon>Insecta</taxon>
        <taxon>Pterygota</taxon>
        <taxon>Neoptera</taxon>
        <taxon>Endopterygota</taxon>
        <taxon>Coleoptera</taxon>
        <taxon>Polyphaga</taxon>
        <taxon>Cucujiformia</taxon>
        <taxon>Tenebrionidae</taxon>
        <taxon>Zophobas</taxon>
    </lineage>
</organism>
<dbReference type="Proteomes" id="UP001168821">
    <property type="component" value="Unassembled WGS sequence"/>
</dbReference>
<gene>
    <name evidence="1" type="ORF">Zmor_019562</name>
</gene>
<dbReference type="AlphaFoldDB" id="A0AA38HZX0"/>
<protein>
    <submittedName>
        <fullName evidence="1">Uncharacterized protein</fullName>
    </submittedName>
</protein>
<accession>A0AA38HZX0</accession>
<evidence type="ECO:0000313" key="1">
    <source>
        <dbReference type="EMBL" id="KAJ3647698.1"/>
    </source>
</evidence>
<proteinExistence type="predicted"/>
<evidence type="ECO:0000313" key="2">
    <source>
        <dbReference type="Proteomes" id="UP001168821"/>
    </source>
</evidence>
<comment type="caution">
    <text evidence="1">The sequence shown here is derived from an EMBL/GenBank/DDBJ whole genome shotgun (WGS) entry which is preliminary data.</text>
</comment>
<keyword evidence="2" id="KW-1185">Reference proteome</keyword>
<reference evidence="1" key="1">
    <citation type="journal article" date="2023" name="G3 (Bethesda)">
        <title>Whole genome assemblies of Zophobas morio and Tenebrio molitor.</title>
        <authorList>
            <person name="Kaur S."/>
            <person name="Stinson S.A."/>
            <person name="diCenzo G.C."/>
        </authorList>
    </citation>
    <scope>NUCLEOTIDE SEQUENCE</scope>
    <source>
        <strain evidence="1">QUZm001</strain>
    </source>
</reference>
<dbReference type="EMBL" id="JALNTZ010000006">
    <property type="protein sequence ID" value="KAJ3647698.1"/>
    <property type="molecule type" value="Genomic_DNA"/>
</dbReference>